<dbReference type="GO" id="GO:0008270">
    <property type="term" value="F:zinc ion binding"/>
    <property type="evidence" value="ECO:0007669"/>
    <property type="project" value="UniProtKB-KW"/>
</dbReference>
<evidence type="ECO:0000259" key="11">
    <source>
        <dbReference type="Pfam" id="PF01336"/>
    </source>
</evidence>
<dbReference type="OMA" id="DQCDAFY"/>
<evidence type="ECO:0000313" key="16">
    <source>
        <dbReference type="Proteomes" id="UP000027361"/>
    </source>
</evidence>
<dbReference type="InterPro" id="IPR012340">
    <property type="entry name" value="NA-bd_OB-fold"/>
</dbReference>
<keyword evidence="8 9" id="KW-0539">Nucleus</keyword>
<dbReference type="CDD" id="cd04474">
    <property type="entry name" value="RPA1_DBD_A"/>
    <property type="match status" value="1"/>
</dbReference>
<feature type="domain" description="Replication factor A C-terminal" evidence="13">
    <location>
        <begin position="472"/>
        <end position="615"/>
    </location>
</feature>
<keyword evidence="3 9" id="KW-0235">DNA replication</keyword>
<evidence type="ECO:0000256" key="4">
    <source>
        <dbReference type="ARBA" id="ARBA00022723"/>
    </source>
</evidence>
<dbReference type="GO" id="GO:0000781">
    <property type="term" value="C:chromosome, telomeric region"/>
    <property type="evidence" value="ECO:0007669"/>
    <property type="project" value="UniProtKB-ARBA"/>
</dbReference>
<dbReference type="SUPFAM" id="SSF50249">
    <property type="entry name" value="Nucleic acid-binding proteins"/>
    <property type="match status" value="4"/>
</dbReference>
<dbReference type="InterPro" id="IPR004365">
    <property type="entry name" value="NA-bd_OB_tRNA"/>
</dbReference>
<dbReference type="InterPro" id="IPR047192">
    <property type="entry name" value="Euk_RPA1_DBD_C"/>
</dbReference>
<keyword evidence="4 9" id="KW-0479">Metal-binding</keyword>
<dbReference type="GO" id="GO:0006260">
    <property type="term" value="P:DNA replication"/>
    <property type="evidence" value="ECO:0007669"/>
    <property type="project" value="UniProtKB-KW"/>
</dbReference>
<evidence type="ECO:0000256" key="2">
    <source>
        <dbReference type="ARBA" id="ARBA00005690"/>
    </source>
</evidence>
<dbReference type="Gene3D" id="2.40.50.140">
    <property type="entry name" value="Nucleic acid-binding proteins"/>
    <property type="match status" value="4"/>
</dbReference>
<dbReference type="InParanoid" id="A0A066W8Y8"/>
<dbReference type="HOGENOM" id="CLU_012393_2_1_1"/>
<comment type="subcellular location">
    <subcellularLocation>
        <location evidence="1 9">Nucleus</location>
    </subcellularLocation>
</comment>
<dbReference type="InterPro" id="IPR007199">
    <property type="entry name" value="Rep_factor-A_N"/>
</dbReference>
<evidence type="ECO:0000259" key="13">
    <source>
        <dbReference type="Pfam" id="PF08646"/>
    </source>
</evidence>
<comment type="similarity">
    <text evidence="2 9">Belongs to the replication factor A protein 1 family.</text>
</comment>
<evidence type="ECO:0000256" key="5">
    <source>
        <dbReference type="ARBA" id="ARBA00022771"/>
    </source>
</evidence>
<evidence type="ECO:0000256" key="1">
    <source>
        <dbReference type="ARBA" id="ARBA00004123"/>
    </source>
</evidence>
<keyword evidence="7 9" id="KW-0238">DNA-binding</keyword>
<dbReference type="GO" id="GO:0003677">
    <property type="term" value="F:DNA binding"/>
    <property type="evidence" value="ECO:0007669"/>
    <property type="project" value="UniProtKB-KW"/>
</dbReference>
<dbReference type="STRING" id="1037660.A0A066W8Y8"/>
<dbReference type="PANTHER" id="PTHR47165">
    <property type="entry name" value="OS03G0429900 PROTEIN"/>
    <property type="match status" value="1"/>
</dbReference>
<dbReference type="InterPro" id="IPR013955">
    <property type="entry name" value="Rep_factor-A_C"/>
</dbReference>
<evidence type="ECO:0000259" key="12">
    <source>
        <dbReference type="Pfam" id="PF04057"/>
    </source>
</evidence>
<feature type="compositionally biased region" description="Polar residues" evidence="10">
    <location>
        <begin position="147"/>
        <end position="175"/>
    </location>
</feature>
<evidence type="ECO:0000256" key="6">
    <source>
        <dbReference type="ARBA" id="ARBA00022833"/>
    </source>
</evidence>
<dbReference type="GO" id="GO:0007004">
    <property type="term" value="P:telomere maintenance via telomerase"/>
    <property type="evidence" value="ECO:0007669"/>
    <property type="project" value="UniProtKB-ARBA"/>
</dbReference>
<name>A0A066W8Y8_TILAU</name>
<comment type="subunit">
    <text evidence="9">Component of the heterotrimeric canonical replication protein A complex (RPA).</text>
</comment>
<dbReference type="FunFam" id="2.40.50.140:FF:000041">
    <property type="entry name" value="Replication protein A subunit"/>
    <property type="match status" value="1"/>
</dbReference>
<dbReference type="CDD" id="cd04475">
    <property type="entry name" value="RPA1_DBD_B"/>
    <property type="match status" value="1"/>
</dbReference>
<dbReference type="GO" id="GO:0006281">
    <property type="term" value="P:DNA repair"/>
    <property type="evidence" value="ECO:0007669"/>
    <property type="project" value="InterPro"/>
</dbReference>
<dbReference type="Pfam" id="PF08646">
    <property type="entry name" value="Rep_fac-A_C"/>
    <property type="match status" value="1"/>
</dbReference>
<dbReference type="InterPro" id="IPR031657">
    <property type="entry name" value="REPA_OB_2"/>
</dbReference>
<dbReference type="FunFam" id="2.40.50.140:FF:000117">
    <property type="entry name" value="Replication protein A subunit"/>
    <property type="match status" value="1"/>
</dbReference>
<evidence type="ECO:0000256" key="8">
    <source>
        <dbReference type="ARBA" id="ARBA00023242"/>
    </source>
</evidence>
<dbReference type="GO" id="GO:0006310">
    <property type="term" value="P:DNA recombination"/>
    <property type="evidence" value="ECO:0007669"/>
    <property type="project" value="InterPro"/>
</dbReference>
<comment type="caution">
    <text evidence="15">The sequence shown here is derived from an EMBL/GenBank/DDBJ whole genome shotgun (WGS) entry which is preliminary data.</text>
</comment>
<dbReference type="FunFam" id="2.40.50.140:FF:000090">
    <property type="entry name" value="Replication protein A subunit"/>
    <property type="match status" value="1"/>
</dbReference>
<dbReference type="Pfam" id="PF16900">
    <property type="entry name" value="REPA_OB_2"/>
    <property type="match status" value="1"/>
</dbReference>
<evidence type="ECO:0000259" key="14">
    <source>
        <dbReference type="Pfam" id="PF16900"/>
    </source>
</evidence>
<feature type="domain" description="Replication factor-A protein 1 N-terminal" evidence="12">
    <location>
        <begin position="6"/>
        <end position="105"/>
    </location>
</feature>
<dbReference type="Pfam" id="PF01336">
    <property type="entry name" value="tRNA_anti-codon"/>
    <property type="match status" value="1"/>
</dbReference>
<keyword evidence="5 9" id="KW-0863">Zinc-finger</keyword>
<proteinExistence type="inferred from homology"/>
<evidence type="ECO:0000256" key="7">
    <source>
        <dbReference type="ARBA" id="ARBA00023125"/>
    </source>
</evidence>
<evidence type="ECO:0000313" key="15">
    <source>
        <dbReference type="EMBL" id="KDN50412.1"/>
    </source>
</evidence>
<dbReference type="RefSeq" id="XP_013244537.1">
    <property type="nucleotide sequence ID" value="XM_013389083.1"/>
</dbReference>
<dbReference type="PANTHER" id="PTHR47165:SF4">
    <property type="entry name" value="OS03G0429900 PROTEIN"/>
    <property type="match status" value="1"/>
</dbReference>
<evidence type="ECO:0000256" key="9">
    <source>
        <dbReference type="RuleBase" id="RU364130"/>
    </source>
</evidence>
<reference evidence="15 16" key="1">
    <citation type="submission" date="2014-05" db="EMBL/GenBank/DDBJ databases">
        <title>Draft genome sequence of a rare smut relative, Tilletiaria anomala UBC 951.</title>
        <authorList>
            <consortium name="DOE Joint Genome Institute"/>
            <person name="Toome M."/>
            <person name="Kuo A."/>
            <person name="Henrissat B."/>
            <person name="Lipzen A."/>
            <person name="Tritt A."/>
            <person name="Yoshinaga Y."/>
            <person name="Zane M."/>
            <person name="Barry K."/>
            <person name="Grigoriev I.V."/>
            <person name="Spatafora J.W."/>
            <person name="Aimea M.C."/>
        </authorList>
    </citation>
    <scope>NUCLEOTIDE SEQUENCE [LARGE SCALE GENOMIC DNA]</scope>
    <source>
        <strain evidence="15 16">UBC 951</strain>
    </source>
</reference>
<dbReference type="InterPro" id="IPR004591">
    <property type="entry name" value="Rfa1"/>
</dbReference>
<feature type="domain" description="Replication protein A OB" evidence="14">
    <location>
        <begin position="307"/>
        <end position="405"/>
    </location>
</feature>
<dbReference type="Proteomes" id="UP000027361">
    <property type="component" value="Unassembled WGS sequence"/>
</dbReference>
<dbReference type="EMBL" id="JMSN01000019">
    <property type="protein sequence ID" value="KDN50412.1"/>
    <property type="molecule type" value="Genomic_DNA"/>
</dbReference>
<protein>
    <recommendedName>
        <fullName evidence="9">Replication protein A subunit</fullName>
    </recommendedName>
</protein>
<keyword evidence="16" id="KW-1185">Reference proteome</keyword>
<dbReference type="OrthoDB" id="1751331at2759"/>
<accession>A0A066W8Y8</accession>
<evidence type="ECO:0000256" key="10">
    <source>
        <dbReference type="SAM" id="MobiDB-lite"/>
    </source>
</evidence>
<dbReference type="Pfam" id="PF04057">
    <property type="entry name" value="Rep-A_N"/>
    <property type="match status" value="1"/>
</dbReference>
<dbReference type="AlphaFoldDB" id="A0A066W8Y8"/>
<dbReference type="GeneID" id="25267020"/>
<feature type="domain" description="OB" evidence="11">
    <location>
        <begin position="200"/>
        <end position="280"/>
    </location>
</feature>
<gene>
    <name evidence="15" type="ORF">K437DRAFT_290269</name>
</gene>
<organism evidence="15 16">
    <name type="scientific">Tilletiaria anomala (strain ATCC 24038 / CBS 436.72 / UBC 951)</name>
    <dbReference type="NCBI Taxonomy" id="1037660"/>
    <lineage>
        <taxon>Eukaryota</taxon>
        <taxon>Fungi</taxon>
        <taxon>Dikarya</taxon>
        <taxon>Basidiomycota</taxon>
        <taxon>Ustilaginomycotina</taxon>
        <taxon>Exobasidiomycetes</taxon>
        <taxon>Georgefischeriales</taxon>
        <taxon>Tilletiariaceae</taxon>
        <taxon>Tilletiaria</taxon>
    </lineage>
</organism>
<keyword evidence="6 9" id="KW-0862">Zinc</keyword>
<dbReference type="NCBIfam" id="TIGR00617">
    <property type="entry name" value="rpa1"/>
    <property type="match status" value="1"/>
</dbReference>
<dbReference type="CDD" id="cd04476">
    <property type="entry name" value="RPA1_DBD_C"/>
    <property type="match status" value="1"/>
</dbReference>
<evidence type="ECO:0000256" key="3">
    <source>
        <dbReference type="ARBA" id="ARBA00022705"/>
    </source>
</evidence>
<sequence>MSLSDLSQGSVDQMVNHFDPNSKLDGPICQILSIKKIPPSNPGSAERYRVILSDGVHYCQSMLAMQMKHLVDNGTITRNCLVRVLDYASNHVQSRRILIILNVEKFTECEYRLGAPANLEGGAAKPDAGGAGQQPSESAKLAARPQPESTTNQKPSFSTSNYTRSNGSGVRNASTGVGGTKSKLPVYPIEALSPYQNKWTIRARVTYKGDIKHYSNARGEGKLFSVNLLDESGEIRATGFTETVDRFYNLLKENGVYYISKCKVVIAKKQFSTLNNEYELQFDNHTEIEECTDNVDVPSVSYNFVPLDQLEAIEPNQTCDVLGVVEKIGELGEIISRATQKPVAKRELTLVDSSGMSVRVTLWGKSAENFRTDEERPIIAFKGVKVGDFGGRSLSMHSGSTMHVNVETPEAYSLRGWYETEGAKSNFKSYLGGGAGASAGGGPAGSNLDERKTIFQVRDQELGMNDSDRPDFFNMRAMVVYIKADNLYYTACPSDNCNKKVNLDVDGWRCEKCDRSYEAPQHRYILTANVADHTGQIWISGFNDVGEELIGMTADQLDQLKQENESESAAVLKRVCGKSYLFNCRAKQDTFNDQVRVRYTVTKLAHTDFRKEGNLLADAISKLL</sequence>
<comment type="function">
    <text evidence="9">As part of the replication protein A (RPA/RP-A), a single-stranded DNA-binding heterotrimeric complex, may play an essential role in DNA replication, recombination and repair. Binds and stabilizes single-stranded DNA intermediates, preventing complementary DNA reannealing and recruiting different proteins involved in DNA metabolism.</text>
</comment>
<dbReference type="CDD" id="cd04477">
    <property type="entry name" value="RPA1N"/>
    <property type="match status" value="1"/>
</dbReference>
<dbReference type="GO" id="GO:0005662">
    <property type="term" value="C:DNA replication factor A complex"/>
    <property type="evidence" value="ECO:0007669"/>
    <property type="project" value="UniProtKB-ARBA"/>
</dbReference>
<feature type="region of interest" description="Disordered" evidence="10">
    <location>
        <begin position="122"/>
        <end position="177"/>
    </location>
</feature>
<dbReference type="FunFam" id="2.40.50.140:FF:000064">
    <property type="entry name" value="Replication protein A subunit"/>
    <property type="match status" value="1"/>
</dbReference>
<dbReference type="FunCoup" id="A0A066W8Y8">
    <property type="interactions" value="631"/>
</dbReference>